<feature type="transmembrane region" description="Helical" evidence="7">
    <location>
        <begin position="115"/>
        <end position="138"/>
    </location>
</feature>
<evidence type="ECO:0000256" key="3">
    <source>
        <dbReference type="ARBA" id="ARBA00022692"/>
    </source>
</evidence>
<organism evidence="9 10">
    <name type="scientific">Actinophytocola oryzae</name>
    <dbReference type="NCBI Taxonomy" id="502181"/>
    <lineage>
        <taxon>Bacteria</taxon>
        <taxon>Bacillati</taxon>
        <taxon>Actinomycetota</taxon>
        <taxon>Actinomycetes</taxon>
        <taxon>Pseudonocardiales</taxon>
        <taxon>Pseudonocardiaceae</taxon>
    </lineage>
</organism>
<dbReference type="PANTHER" id="PTHR34697:SF2">
    <property type="entry name" value="PHOSPHATIDYLGLYCEROL LYSYLTRANSFERASE"/>
    <property type="match status" value="1"/>
</dbReference>
<dbReference type="GO" id="GO:0005886">
    <property type="term" value="C:plasma membrane"/>
    <property type="evidence" value="ECO:0007669"/>
    <property type="project" value="UniProtKB-SubCell"/>
</dbReference>
<keyword evidence="10" id="KW-1185">Reference proteome</keyword>
<dbReference type="InterPro" id="IPR051211">
    <property type="entry name" value="PG_lysyltransferase"/>
</dbReference>
<keyword evidence="2" id="KW-1003">Cell membrane</keyword>
<feature type="transmembrane region" description="Helical" evidence="7">
    <location>
        <begin position="51"/>
        <end position="80"/>
    </location>
</feature>
<evidence type="ECO:0000256" key="7">
    <source>
        <dbReference type="SAM" id="Phobius"/>
    </source>
</evidence>
<evidence type="ECO:0000256" key="1">
    <source>
        <dbReference type="ARBA" id="ARBA00004651"/>
    </source>
</evidence>
<evidence type="ECO:0000256" key="6">
    <source>
        <dbReference type="SAM" id="MobiDB-lite"/>
    </source>
</evidence>
<dbReference type="AlphaFoldDB" id="A0A4R7V919"/>
<feature type="transmembrane region" description="Helical" evidence="7">
    <location>
        <begin position="92"/>
        <end position="109"/>
    </location>
</feature>
<dbReference type="Proteomes" id="UP000294927">
    <property type="component" value="Unassembled WGS sequence"/>
</dbReference>
<dbReference type="GO" id="GO:0016755">
    <property type="term" value="F:aminoacyltransferase activity"/>
    <property type="evidence" value="ECO:0007669"/>
    <property type="project" value="TreeGrafter"/>
</dbReference>
<comment type="subcellular location">
    <subcellularLocation>
        <location evidence="1">Cell membrane</location>
        <topology evidence="1">Multi-pass membrane protein</topology>
    </subcellularLocation>
</comment>
<evidence type="ECO:0000259" key="8">
    <source>
        <dbReference type="Pfam" id="PF09924"/>
    </source>
</evidence>
<evidence type="ECO:0000313" key="9">
    <source>
        <dbReference type="EMBL" id="TDV45405.1"/>
    </source>
</evidence>
<dbReference type="EMBL" id="SOCP01000012">
    <property type="protein sequence ID" value="TDV45405.1"/>
    <property type="molecule type" value="Genomic_DNA"/>
</dbReference>
<dbReference type="InterPro" id="IPR024320">
    <property type="entry name" value="LPG_synthase_C"/>
</dbReference>
<feature type="domain" description="Phosphatidylglycerol lysyltransferase C-terminal" evidence="8">
    <location>
        <begin position="200"/>
        <end position="492"/>
    </location>
</feature>
<evidence type="ECO:0000256" key="2">
    <source>
        <dbReference type="ARBA" id="ARBA00022475"/>
    </source>
</evidence>
<protein>
    <submittedName>
        <fullName evidence="9">Uncharacterized protein DUF2156</fullName>
    </submittedName>
</protein>
<feature type="region of interest" description="Disordered" evidence="6">
    <location>
        <begin position="564"/>
        <end position="594"/>
    </location>
</feature>
<dbReference type="Pfam" id="PF09924">
    <property type="entry name" value="LPG_synthase_C"/>
    <property type="match status" value="1"/>
</dbReference>
<dbReference type="GO" id="GO:0055091">
    <property type="term" value="P:phospholipid homeostasis"/>
    <property type="evidence" value="ECO:0007669"/>
    <property type="project" value="TreeGrafter"/>
</dbReference>
<reference evidence="9 10" key="1">
    <citation type="submission" date="2019-03" db="EMBL/GenBank/DDBJ databases">
        <title>Genomic Encyclopedia of Archaeal and Bacterial Type Strains, Phase II (KMG-II): from individual species to whole genera.</title>
        <authorList>
            <person name="Goeker M."/>
        </authorList>
    </citation>
    <scope>NUCLEOTIDE SEQUENCE [LARGE SCALE GENOMIC DNA]</scope>
    <source>
        <strain evidence="9 10">DSM 45499</strain>
    </source>
</reference>
<keyword evidence="4 7" id="KW-1133">Transmembrane helix</keyword>
<proteinExistence type="predicted"/>
<name>A0A4R7V919_9PSEU</name>
<evidence type="ECO:0000313" key="10">
    <source>
        <dbReference type="Proteomes" id="UP000294927"/>
    </source>
</evidence>
<keyword evidence="5 7" id="KW-0472">Membrane</keyword>
<sequence length="594" mass="63188">MFLRRHPFTVAGLVVIVTLGLLFGSFVTPLGEHAWGERLSYGVPAFADGRWWSVFTGVPFAITPLCYVAVLASFAAFVGLAEHRLGTARTMGIWAIGHVAGVFGAIGLVDLTGSALTSAIDVGPSGGAMAAAAVVTATLPSRWRFWARAGLVTYVVGSLLVIGHLADVVHLVAVAVALPLGPLFVRRAARNTGSDQAIDLLEAHGGGTLSWMTTWPGTEYLYGEDGYVAYRRHAGVAIAVGNPVGSPEWRRNAPAAFAAHCDRNGLVPAWFSVSAETADNAGTHRVQVAEDTLVDLPGLEFRGKKWQDVRTARNRATKDGIQFRMVSLADESLAVKRQVREVSAGWLKSKHTPELGFTLGGVTEAMDPRVRVGIAVDGDGTVHGVTSWLPVLDGNGKPRGWTLDMMRRRAGGFRPVVEFMIAEACLTFQSEGADLVSLSGAPLVRSDRSKVGGIQKGLDLMGRLMEPLYGFASLHAFKAKFQPRTEPLFLVYRGTGDLPRIGVAILRAYLAKPASAEQRRTVPNVLRRPALAPAPLQAGVGRTRTTVLPTGTWPAGLRPAAGLWSAGGPADMPQARRRSARSGSGSPAHARAGR</sequence>
<gene>
    <name evidence="9" type="ORF">CLV71_11271</name>
</gene>
<comment type="caution">
    <text evidence="9">The sequence shown here is derived from an EMBL/GenBank/DDBJ whole genome shotgun (WGS) entry which is preliminary data.</text>
</comment>
<feature type="transmembrane region" description="Helical" evidence="7">
    <location>
        <begin position="7"/>
        <end position="31"/>
    </location>
</feature>
<evidence type="ECO:0000256" key="5">
    <source>
        <dbReference type="ARBA" id="ARBA00023136"/>
    </source>
</evidence>
<evidence type="ECO:0000256" key="4">
    <source>
        <dbReference type="ARBA" id="ARBA00022989"/>
    </source>
</evidence>
<feature type="compositionally biased region" description="Low complexity" evidence="6">
    <location>
        <begin position="581"/>
        <end position="594"/>
    </location>
</feature>
<keyword evidence="3 7" id="KW-0812">Transmembrane</keyword>
<dbReference type="PANTHER" id="PTHR34697">
    <property type="entry name" value="PHOSPHATIDYLGLYCEROL LYSYLTRANSFERASE"/>
    <property type="match status" value="1"/>
</dbReference>
<accession>A0A4R7V919</accession>